<evidence type="ECO:0000259" key="3">
    <source>
        <dbReference type="Pfam" id="PF04676"/>
    </source>
</evidence>
<dbReference type="Proteomes" id="UP001228049">
    <property type="component" value="Unassembled WGS sequence"/>
</dbReference>
<evidence type="ECO:0000313" key="5">
    <source>
        <dbReference type="EMBL" id="KAK1899351.1"/>
    </source>
</evidence>
<accession>A0AAD9CDM1</accession>
<feature type="region of interest" description="Disordered" evidence="2">
    <location>
        <begin position="426"/>
        <end position="524"/>
    </location>
</feature>
<dbReference type="PANTHER" id="PTHR12072">
    <property type="entry name" value="CWF19, CELL CYCLE CONTROL PROTEIN"/>
    <property type="match status" value="1"/>
</dbReference>
<feature type="region of interest" description="Disordered" evidence="2">
    <location>
        <begin position="224"/>
        <end position="306"/>
    </location>
</feature>
<protein>
    <submittedName>
        <fullName evidence="5">CWF19-like protein 2</fullName>
    </submittedName>
</protein>
<feature type="region of interest" description="Disordered" evidence="2">
    <location>
        <begin position="548"/>
        <end position="615"/>
    </location>
</feature>
<comment type="similarity">
    <text evidence="1">Belongs to the CWF19 family.</text>
</comment>
<feature type="domain" description="Cwf19-like protein C-terminal" evidence="3">
    <location>
        <begin position="802"/>
        <end position="896"/>
    </location>
</feature>
<reference evidence="5" key="1">
    <citation type="submission" date="2023-04" db="EMBL/GenBank/DDBJ databases">
        <title>Chromosome-level genome of Chaenocephalus aceratus.</title>
        <authorList>
            <person name="Park H."/>
        </authorList>
    </citation>
    <scope>NUCLEOTIDE SEQUENCE</scope>
    <source>
        <strain evidence="5">DE</strain>
        <tissue evidence="5">Muscle</tissue>
    </source>
</reference>
<dbReference type="InterPro" id="IPR040194">
    <property type="entry name" value="Cwf19-like"/>
</dbReference>
<keyword evidence="6" id="KW-1185">Reference proteome</keyword>
<evidence type="ECO:0000313" key="6">
    <source>
        <dbReference type="Proteomes" id="UP001228049"/>
    </source>
</evidence>
<proteinExistence type="inferred from homology"/>
<dbReference type="PANTHER" id="PTHR12072:SF5">
    <property type="entry name" value="CWF19-LIKE PROTEIN 2"/>
    <property type="match status" value="1"/>
</dbReference>
<feature type="region of interest" description="Disordered" evidence="2">
    <location>
        <begin position="65"/>
        <end position="105"/>
    </location>
</feature>
<feature type="compositionally biased region" description="Polar residues" evidence="2">
    <location>
        <begin position="96"/>
        <end position="105"/>
    </location>
</feature>
<dbReference type="AlphaFoldDB" id="A0AAD9CDM1"/>
<evidence type="ECO:0000259" key="4">
    <source>
        <dbReference type="Pfam" id="PF04677"/>
    </source>
</evidence>
<dbReference type="SUPFAM" id="SSF54197">
    <property type="entry name" value="HIT-like"/>
    <property type="match status" value="1"/>
</dbReference>
<dbReference type="EMBL" id="JASDAP010000007">
    <property type="protein sequence ID" value="KAK1899351.1"/>
    <property type="molecule type" value="Genomic_DNA"/>
</dbReference>
<feature type="compositionally biased region" description="Basic and acidic residues" evidence="2">
    <location>
        <begin position="548"/>
        <end position="566"/>
    </location>
</feature>
<feature type="domain" description="Cwf19-like C-terminal" evidence="4">
    <location>
        <begin position="671"/>
        <end position="793"/>
    </location>
</feature>
<evidence type="ECO:0000256" key="1">
    <source>
        <dbReference type="ARBA" id="ARBA00006795"/>
    </source>
</evidence>
<feature type="compositionally biased region" description="Basic and acidic residues" evidence="2">
    <location>
        <begin position="241"/>
        <end position="297"/>
    </location>
</feature>
<feature type="region of interest" description="Disordered" evidence="2">
    <location>
        <begin position="1"/>
        <end position="53"/>
    </location>
</feature>
<sequence>MAAHVVSFESKGSIEERKHSKREARQEVIDKAKEQYDKAERRKDLKRQRGEDTWMLPEINQRLQEMEEDSEGEWVEAPAQTQAAKAWKLPDESKPSESSVSTAQSVERDEWMTFDFLAMKTTSTTEKRAEKDRLKEEEKAKAQAIEQAGLHKLELNPFWKDGGTGLPPAEKAATKKGNTLVNDAGLGWLRKSFQRMKEQAERQQRSLNEIVAERYGLCTDTAVEEMETEEREAGGGEEETSPERDGEEKMERGKRENAGEGTKGKEIRHQQMERETMLGDERKGRGGDIAAERKTEVETETGSETERGIQRGIEAAREIEEEKGKRVGMEEEKEIMKETETEIRIEIGIGMEEEKEILRETETDIRIEIWIGMEEEKEILKETDIRIEIWIGMEEEKEILTETDIKIEIGIVKEIEKETKMMTVLTVVPDRRRPPARPSSGFLKPSSDDEDSGPRNASMQTSKKSSNPARESASFEKPQQERERHPGKTVTAPTDGPTGNKASASRSDSDSEEEELPLMSEEEMNKLGAKLVKAEIMGNTAMVEKLKSQLDAAHKAKESHEARRQEMATSKQVTGRSSEAQELLLFRTDQSGRAWPVNAPSGPQEPHGGRRKKKAIETHVDGERVRYFQDDDSTGLKEMVRREKMSSAQDQNALYSRMASKMMGKTDAIGESRRLNASMERCRHCFSSRELQKHLVVAIGSKVYLSVPAGVSMTEGHCHICPLQHHCSATGLDEDVWSEMQLFRRTLVRMFESQELDCVFMETHMDPRKRQHMVLECLPLPRELGDMAPIYFKKAIMECDEEWAMNKKVVDLSSKDIRHAVPRGLPYFAVDFGLQGGFAHVIENEHKFPHYFGKEVVGGMMDLEPRRWRKMIRENFDDQRKKVLEFAGWWKPYDCTKTAE</sequence>
<dbReference type="InterPro" id="IPR006768">
    <property type="entry name" value="Cwf19-like_C_dom-1"/>
</dbReference>
<feature type="compositionally biased region" description="Acidic residues" evidence="2">
    <location>
        <begin position="510"/>
        <end position="522"/>
    </location>
</feature>
<evidence type="ECO:0000256" key="2">
    <source>
        <dbReference type="SAM" id="MobiDB-lite"/>
    </source>
</evidence>
<feature type="compositionally biased region" description="Acidic residues" evidence="2">
    <location>
        <begin position="224"/>
        <end position="240"/>
    </location>
</feature>
<dbReference type="InterPro" id="IPR036265">
    <property type="entry name" value="HIT-like_sf"/>
</dbReference>
<feature type="compositionally biased region" description="Polar residues" evidence="2">
    <location>
        <begin position="455"/>
        <end position="469"/>
    </location>
</feature>
<name>A0AAD9CDM1_DISEL</name>
<feature type="compositionally biased region" description="Basic and acidic residues" evidence="2">
    <location>
        <begin position="12"/>
        <end position="52"/>
    </location>
</feature>
<dbReference type="Pfam" id="PF04677">
    <property type="entry name" value="CwfJ_C_1"/>
    <property type="match status" value="1"/>
</dbReference>
<dbReference type="Pfam" id="PF04676">
    <property type="entry name" value="CwfJ_C_2"/>
    <property type="match status" value="1"/>
</dbReference>
<gene>
    <name evidence="5" type="ORF">KUDE01_000143</name>
</gene>
<comment type="caution">
    <text evidence="5">The sequence shown here is derived from an EMBL/GenBank/DDBJ whole genome shotgun (WGS) entry which is preliminary data.</text>
</comment>
<organism evidence="5 6">
    <name type="scientific">Dissostichus eleginoides</name>
    <name type="common">Patagonian toothfish</name>
    <name type="synonym">Dissostichus amissus</name>
    <dbReference type="NCBI Taxonomy" id="100907"/>
    <lineage>
        <taxon>Eukaryota</taxon>
        <taxon>Metazoa</taxon>
        <taxon>Chordata</taxon>
        <taxon>Craniata</taxon>
        <taxon>Vertebrata</taxon>
        <taxon>Euteleostomi</taxon>
        <taxon>Actinopterygii</taxon>
        <taxon>Neopterygii</taxon>
        <taxon>Teleostei</taxon>
        <taxon>Neoteleostei</taxon>
        <taxon>Acanthomorphata</taxon>
        <taxon>Eupercaria</taxon>
        <taxon>Perciformes</taxon>
        <taxon>Notothenioidei</taxon>
        <taxon>Nototheniidae</taxon>
        <taxon>Dissostichus</taxon>
    </lineage>
</organism>
<dbReference type="GO" id="GO:0071014">
    <property type="term" value="C:post-mRNA release spliceosomal complex"/>
    <property type="evidence" value="ECO:0007669"/>
    <property type="project" value="TreeGrafter"/>
</dbReference>
<dbReference type="GO" id="GO:0000398">
    <property type="term" value="P:mRNA splicing, via spliceosome"/>
    <property type="evidence" value="ECO:0007669"/>
    <property type="project" value="TreeGrafter"/>
</dbReference>
<feature type="compositionally biased region" description="Polar residues" evidence="2">
    <location>
        <begin position="567"/>
        <end position="580"/>
    </location>
</feature>
<dbReference type="InterPro" id="IPR006767">
    <property type="entry name" value="Cwf19-like_C_dom-2"/>
</dbReference>